<name>A0A173UNL7_9FIRM</name>
<dbReference type="AlphaFoldDB" id="A0A173UNL7"/>
<accession>A0A173UNL7</accession>
<organism evidence="1 2">
    <name type="scientific">Roseburia inulinivorans</name>
    <dbReference type="NCBI Taxonomy" id="360807"/>
    <lineage>
        <taxon>Bacteria</taxon>
        <taxon>Bacillati</taxon>
        <taxon>Bacillota</taxon>
        <taxon>Clostridia</taxon>
        <taxon>Lachnospirales</taxon>
        <taxon>Lachnospiraceae</taxon>
        <taxon>Roseburia</taxon>
    </lineage>
</organism>
<dbReference type="EMBL" id="CYXX01000016">
    <property type="protein sequence ID" value="CUN15777.1"/>
    <property type="molecule type" value="Genomic_DNA"/>
</dbReference>
<sequence>MKNYCKFKKKKSKVTKGLLLFSSKNAIGLSNKKSEELAVSLLELGYRLIMIIPYGILNFKKQAIFTKFTDKMLVLSYVKPKHKF</sequence>
<dbReference type="Proteomes" id="UP000095453">
    <property type="component" value="Unassembled WGS sequence"/>
</dbReference>
<reference evidence="1 2" key="1">
    <citation type="submission" date="2015-09" db="EMBL/GenBank/DDBJ databases">
        <authorList>
            <consortium name="Pathogen Informatics"/>
        </authorList>
    </citation>
    <scope>NUCLEOTIDE SEQUENCE [LARGE SCALE GENOMIC DNA]</scope>
    <source>
        <strain evidence="1 2">2789STDY5608887</strain>
    </source>
</reference>
<evidence type="ECO:0000313" key="2">
    <source>
        <dbReference type="Proteomes" id="UP000095453"/>
    </source>
</evidence>
<gene>
    <name evidence="1" type="ORF">ERS852444_02136</name>
</gene>
<evidence type="ECO:0000313" key="1">
    <source>
        <dbReference type="EMBL" id="CUN15777.1"/>
    </source>
</evidence>
<protein>
    <submittedName>
        <fullName evidence="1">Uncharacterized protein</fullName>
    </submittedName>
</protein>
<proteinExistence type="predicted"/>